<dbReference type="PANTHER" id="PTHR33606">
    <property type="entry name" value="PROTEIN YCII"/>
    <property type="match status" value="1"/>
</dbReference>
<dbReference type="PANTHER" id="PTHR33606:SF3">
    <property type="entry name" value="PROTEIN YCII"/>
    <property type="match status" value="1"/>
</dbReference>
<protein>
    <recommendedName>
        <fullName evidence="3">YCII-related domain-containing protein</fullName>
    </recommendedName>
</protein>
<dbReference type="Proteomes" id="UP000006352">
    <property type="component" value="Unassembled WGS sequence"/>
</dbReference>
<organism evidence="1 2">
    <name type="scientific">Fibroporia radiculosa</name>
    <dbReference type="NCBI Taxonomy" id="599839"/>
    <lineage>
        <taxon>Eukaryota</taxon>
        <taxon>Fungi</taxon>
        <taxon>Dikarya</taxon>
        <taxon>Basidiomycota</taxon>
        <taxon>Agaricomycotina</taxon>
        <taxon>Agaricomycetes</taxon>
        <taxon>Polyporales</taxon>
        <taxon>Fibroporiaceae</taxon>
        <taxon>Fibroporia</taxon>
    </lineage>
</organism>
<dbReference type="InterPro" id="IPR011008">
    <property type="entry name" value="Dimeric_a/b-barrel"/>
</dbReference>
<evidence type="ECO:0000313" key="1">
    <source>
        <dbReference type="EMBL" id="CCM05874.1"/>
    </source>
</evidence>
<evidence type="ECO:0000313" key="2">
    <source>
        <dbReference type="Proteomes" id="UP000006352"/>
    </source>
</evidence>
<dbReference type="OrthoDB" id="5519740at2759"/>
<name>J4H500_9APHY</name>
<dbReference type="AlphaFoldDB" id="J4H500"/>
<proteinExistence type="predicted"/>
<dbReference type="InParanoid" id="J4H500"/>
<reference evidence="1 2" key="1">
    <citation type="journal article" date="2012" name="Appl. Environ. Microbiol.">
        <title>Short-read sequencing for genomic analysis of the brown rot fungus Fibroporia radiculosa.</title>
        <authorList>
            <person name="Tang J.D."/>
            <person name="Perkins A.D."/>
            <person name="Sonstegard T.S."/>
            <person name="Schroeder S.G."/>
            <person name="Burgess S.C."/>
            <person name="Diehl S.V."/>
        </authorList>
    </citation>
    <scope>NUCLEOTIDE SEQUENCE [LARGE SCALE GENOMIC DNA]</scope>
    <source>
        <strain evidence="1 2">TFFH 294</strain>
    </source>
</reference>
<sequence length="119" mass="12956">MSSETANKPALHKFFVYAPDLPGPETPKRRVAHLPEHFKTALPLIKSGFIVYGGGVLTPESVSMPGAEEIMIGSFLICAGESLEAVLETLKKDVFYHSGEVWDVEKLVILPAKVADSFN</sequence>
<dbReference type="RefSeq" id="XP_012185157.1">
    <property type="nucleotide sequence ID" value="XM_012329767.1"/>
</dbReference>
<dbReference type="SUPFAM" id="SSF54909">
    <property type="entry name" value="Dimeric alpha+beta barrel"/>
    <property type="match status" value="1"/>
</dbReference>
<accession>J4H500</accession>
<evidence type="ECO:0008006" key="3">
    <source>
        <dbReference type="Google" id="ProtNLM"/>
    </source>
</evidence>
<keyword evidence="2" id="KW-1185">Reference proteome</keyword>
<dbReference type="HOGENOM" id="CLU_110355_2_1_1"/>
<dbReference type="InterPro" id="IPR051807">
    <property type="entry name" value="Sec-metab_biosynth-assoc"/>
</dbReference>
<gene>
    <name evidence="1" type="ORF">FIBRA_08111</name>
</gene>
<dbReference type="Gene3D" id="3.30.70.1060">
    <property type="entry name" value="Dimeric alpha+beta barrel"/>
    <property type="match status" value="1"/>
</dbReference>
<dbReference type="EMBL" id="HE797211">
    <property type="protein sequence ID" value="CCM05874.1"/>
    <property type="molecule type" value="Genomic_DNA"/>
</dbReference>
<dbReference type="GeneID" id="24100785"/>